<evidence type="ECO:0000313" key="2">
    <source>
        <dbReference type="EMBL" id="OQB42357.1"/>
    </source>
</evidence>
<comment type="similarity">
    <text evidence="1">Belongs to the NAD(P)-dependent epimerase/dehydratase family.</text>
</comment>
<dbReference type="Proteomes" id="UP000485621">
    <property type="component" value="Unassembled WGS sequence"/>
</dbReference>
<dbReference type="PANTHER" id="PTHR42687">
    <property type="entry name" value="L-THREONINE 3-DEHYDROGENASE"/>
    <property type="match status" value="1"/>
</dbReference>
<dbReference type="InterPro" id="IPR051225">
    <property type="entry name" value="NAD(P)_epim/dehydratase"/>
</dbReference>
<dbReference type="SUPFAM" id="SSF51735">
    <property type="entry name" value="NAD(P)-binding Rossmann-fold domains"/>
    <property type="match status" value="1"/>
</dbReference>
<dbReference type="AlphaFoldDB" id="A0A1V5ZQ88"/>
<evidence type="ECO:0000256" key="1">
    <source>
        <dbReference type="ARBA" id="ARBA00007637"/>
    </source>
</evidence>
<name>A0A1V5ZQ88_9BACT</name>
<dbReference type="GO" id="GO:0008743">
    <property type="term" value="F:L-threonine 3-dehydrogenase activity"/>
    <property type="evidence" value="ECO:0007669"/>
    <property type="project" value="TreeGrafter"/>
</dbReference>
<gene>
    <name evidence="2" type="ORF">BWY04_00236</name>
</gene>
<proteinExistence type="inferred from homology"/>
<protein>
    <submittedName>
        <fullName evidence="2">Putative epimerase/dehydratase</fullName>
    </submittedName>
</protein>
<dbReference type="EMBL" id="MWDB01000003">
    <property type="protein sequence ID" value="OQB42357.1"/>
    <property type="molecule type" value="Genomic_DNA"/>
</dbReference>
<dbReference type="Gene3D" id="3.40.50.720">
    <property type="entry name" value="NAD(P)-binding Rossmann-like Domain"/>
    <property type="match status" value="1"/>
</dbReference>
<dbReference type="InterPro" id="IPR036291">
    <property type="entry name" value="NAD(P)-bd_dom_sf"/>
</dbReference>
<organism evidence="2">
    <name type="scientific">candidate division CPR1 bacterium ADurb.Bin160</name>
    <dbReference type="NCBI Taxonomy" id="1852826"/>
    <lineage>
        <taxon>Bacteria</taxon>
        <taxon>candidate division CPR1</taxon>
    </lineage>
</organism>
<comment type="caution">
    <text evidence="2">The sequence shown here is derived from an EMBL/GenBank/DDBJ whole genome shotgun (WGS) entry which is preliminary data.</text>
</comment>
<reference evidence="2" key="1">
    <citation type="submission" date="2017-02" db="EMBL/GenBank/DDBJ databases">
        <title>Delving into the versatile metabolic prowess of the omnipresent phylum Bacteroidetes.</title>
        <authorList>
            <person name="Nobu M.K."/>
            <person name="Mei R."/>
            <person name="Narihiro T."/>
            <person name="Kuroda K."/>
            <person name="Liu W.-T."/>
        </authorList>
    </citation>
    <scope>NUCLEOTIDE SEQUENCE</scope>
    <source>
        <strain evidence="2">ADurb.Bin160</strain>
    </source>
</reference>
<accession>A0A1V5ZQ88</accession>
<dbReference type="GO" id="GO:0006567">
    <property type="term" value="P:L-threonine catabolic process"/>
    <property type="evidence" value="ECO:0007669"/>
    <property type="project" value="TreeGrafter"/>
</dbReference>
<sequence length="104" mass="11998">MMYMPDAIKATIDIMQADPEKIKIHTSYNLTAFSFSAKDLEENVRKYIPELKCTYAPDFRQKIADSRPASLDDSAAQKDRGWKADYDLDAMSQDMIENLRKRLS</sequence>
<dbReference type="PANTHER" id="PTHR42687:SF1">
    <property type="entry name" value="L-THREONINE 3-DEHYDROGENASE, MITOCHONDRIAL"/>
    <property type="match status" value="1"/>
</dbReference>